<dbReference type="AlphaFoldDB" id="A0A0D6AXJ3"/>
<dbReference type="InterPro" id="IPR001789">
    <property type="entry name" value="Sig_transdc_resp-reg_receiver"/>
</dbReference>
<feature type="domain" description="Response regulatory" evidence="8">
    <location>
        <begin position="9"/>
        <end position="122"/>
    </location>
</feature>
<evidence type="ECO:0000313" key="10">
    <source>
        <dbReference type="EMBL" id="BAQ67643.1"/>
    </source>
</evidence>
<dbReference type="GO" id="GO:0006355">
    <property type="term" value="P:regulation of DNA-templated transcription"/>
    <property type="evidence" value="ECO:0007669"/>
    <property type="project" value="InterPro"/>
</dbReference>
<dbReference type="PANTHER" id="PTHR48111:SF1">
    <property type="entry name" value="TWO-COMPONENT RESPONSE REGULATOR ORR33"/>
    <property type="match status" value="1"/>
</dbReference>
<evidence type="ECO:0000256" key="5">
    <source>
        <dbReference type="ARBA" id="ARBA00023163"/>
    </source>
</evidence>
<sequence length="248" mass="27784">MLMTPARSRILIVDDDAVTRAMLRGILGEAGHHVGEARTSDEARAAIRNGAWDLVLLDRRLPDGDGLLLIRRVQESCRCPIIVLSVMRDEQDRMLGIGLGAVDYISKPFNANEIRLRIRNLLASGRRSLDVAMDGPITRGPFRLHPATRTLSLGNRTLRLSPSETRLLAIFLTHAGEVLERERLTPRICGRDWSYEDRAIDVLVARLRKRIEDDPKNPRWIVTVHGDGYCFCDAEEETGGQTASTRPS</sequence>
<feature type="domain" description="OmpR/PhoB-type" evidence="9">
    <location>
        <begin position="134"/>
        <end position="233"/>
    </location>
</feature>
<dbReference type="InterPro" id="IPR001867">
    <property type="entry name" value="OmpR/PhoB-type_DNA-bd"/>
</dbReference>
<dbReference type="Gene3D" id="3.40.50.2300">
    <property type="match status" value="1"/>
</dbReference>
<dbReference type="Proteomes" id="UP000064912">
    <property type="component" value="Chromosome"/>
</dbReference>
<reference evidence="10 11" key="1">
    <citation type="submission" date="2015-02" db="EMBL/GenBank/DDBJ databases">
        <title>Genome sequene of Rhodovulum sulfidophilum DSM 2351.</title>
        <authorList>
            <person name="Nagao N."/>
        </authorList>
    </citation>
    <scope>NUCLEOTIDE SEQUENCE [LARGE SCALE GENOMIC DNA]</scope>
    <source>
        <strain evidence="10 11">DSM 2351</strain>
    </source>
</reference>
<keyword evidence="5" id="KW-0804">Transcription</keyword>
<dbReference type="SMART" id="SM00862">
    <property type="entry name" value="Trans_reg_C"/>
    <property type="match status" value="1"/>
</dbReference>
<evidence type="ECO:0000256" key="7">
    <source>
        <dbReference type="PROSITE-ProRule" id="PRU01091"/>
    </source>
</evidence>
<proteinExistence type="predicted"/>
<evidence type="ECO:0000256" key="4">
    <source>
        <dbReference type="ARBA" id="ARBA00023125"/>
    </source>
</evidence>
<gene>
    <name evidence="10" type="ORF">NHU_00474</name>
</gene>
<dbReference type="PROSITE" id="PS50110">
    <property type="entry name" value="RESPONSE_REGULATORY"/>
    <property type="match status" value="1"/>
</dbReference>
<dbReference type="PROSITE" id="PS51755">
    <property type="entry name" value="OMPR_PHOB"/>
    <property type="match status" value="1"/>
</dbReference>
<organism evidence="10 11">
    <name type="scientific">Rhodovulum sulfidophilum</name>
    <name type="common">Rhodobacter sulfidophilus</name>
    <dbReference type="NCBI Taxonomy" id="35806"/>
    <lineage>
        <taxon>Bacteria</taxon>
        <taxon>Pseudomonadati</taxon>
        <taxon>Pseudomonadota</taxon>
        <taxon>Alphaproteobacteria</taxon>
        <taxon>Rhodobacterales</taxon>
        <taxon>Paracoccaceae</taxon>
        <taxon>Rhodovulum</taxon>
    </lineage>
</organism>
<evidence type="ECO:0000313" key="11">
    <source>
        <dbReference type="Proteomes" id="UP000064912"/>
    </source>
</evidence>
<evidence type="ECO:0000259" key="8">
    <source>
        <dbReference type="PROSITE" id="PS50110"/>
    </source>
</evidence>
<feature type="DNA-binding region" description="OmpR/PhoB-type" evidence="7">
    <location>
        <begin position="134"/>
        <end position="233"/>
    </location>
</feature>
<dbReference type="InterPro" id="IPR036388">
    <property type="entry name" value="WH-like_DNA-bd_sf"/>
</dbReference>
<evidence type="ECO:0000256" key="6">
    <source>
        <dbReference type="PROSITE-ProRule" id="PRU00169"/>
    </source>
</evidence>
<dbReference type="GO" id="GO:0032993">
    <property type="term" value="C:protein-DNA complex"/>
    <property type="evidence" value="ECO:0007669"/>
    <property type="project" value="TreeGrafter"/>
</dbReference>
<dbReference type="PATRIC" id="fig|35806.4.peg.482"/>
<dbReference type="SMART" id="SM00448">
    <property type="entry name" value="REC"/>
    <property type="match status" value="1"/>
</dbReference>
<dbReference type="CDD" id="cd00383">
    <property type="entry name" value="trans_reg_C"/>
    <property type="match status" value="1"/>
</dbReference>
<dbReference type="eggNOG" id="COG0745">
    <property type="taxonomic scope" value="Bacteria"/>
</dbReference>
<dbReference type="EMBL" id="AP014800">
    <property type="protein sequence ID" value="BAQ67643.1"/>
    <property type="molecule type" value="Genomic_DNA"/>
</dbReference>
<dbReference type="Gene3D" id="1.10.10.10">
    <property type="entry name" value="Winged helix-like DNA-binding domain superfamily/Winged helix DNA-binding domain"/>
    <property type="match status" value="1"/>
</dbReference>
<dbReference type="Pfam" id="PF00486">
    <property type="entry name" value="Trans_reg_C"/>
    <property type="match status" value="1"/>
</dbReference>
<name>A0A0D6AXJ3_RHOSU</name>
<keyword evidence="1 6" id="KW-0597">Phosphoprotein</keyword>
<keyword evidence="4 7" id="KW-0238">DNA-binding</keyword>
<evidence type="ECO:0000256" key="2">
    <source>
        <dbReference type="ARBA" id="ARBA00023012"/>
    </source>
</evidence>
<keyword evidence="3" id="KW-0805">Transcription regulation</keyword>
<dbReference type="SUPFAM" id="SSF52172">
    <property type="entry name" value="CheY-like"/>
    <property type="match status" value="1"/>
</dbReference>
<evidence type="ECO:0000259" key="9">
    <source>
        <dbReference type="PROSITE" id="PS51755"/>
    </source>
</evidence>
<dbReference type="PANTHER" id="PTHR48111">
    <property type="entry name" value="REGULATOR OF RPOS"/>
    <property type="match status" value="1"/>
</dbReference>
<dbReference type="InterPro" id="IPR011006">
    <property type="entry name" value="CheY-like_superfamily"/>
</dbReference>
<feature type="modified residue" description="4-aspartylphosphate" evidence="6">
    <location>
        <position position="58"/>
    </location>
</feature>
<accession>A0A0D6AXJ3</accession>
<dbReference type="KEGG" id="rsu:NHU_00474"/>
<keyword evidence="2" id="KW-0902">Two-component regulatory system</keyword>
<evidence type="ECO:0000256" key="1">
    <source>
        <dbReference type="ARBA" id="ARBA00022553"/>
    </source>
</evidence>
<dbReference type="InterPro" id="IPR039420">
    <property type="entry name" value="WalR-like"/>
</dbReference>
<dbReference type="GO" id="GO:0000976">
    <property type="term" value="F:transcription cis-regulatory region binding"/>
    <property type="evidence" value="ECO:0007669"/>
    <property type="project" value="TreeGrafter"/>
</dbReference>
<protein>
    <submittedName>
        <fullName evidence="10">Probable two-component response regulator</fullName>
    </submittedName>
</protein>
<dbReference type="GO" id="GO:0000156">
    <property type="term" value="F:phosphorelay response regulator activity"/>
    <property type="evidence" value="ECO:0007669"/>
    <property type="project" value="TreeGrafter"/>
</dbReference>
<dbReference type="Pfam" id="PF00072">
    <property type="entry name" value="Response_reg"/>
    <property type="match status" value="1"/>
</dbReference>
<evidence type="ECO:0000256" key="3">
    <source>
        <dbReference type="ARBA" id="ARBA00023015"/>
    </source>
</evidence>
<dbReference type="GO" id="GO:0005829">
    <property type="term" value="C:cytosol"/>
    <property type="evidence" value="ECO:0007669"/>
    <property type="project" value="TreeGrafter"/>
</dbReference>